<gene>
    <name evidence="1" type="ORF">OWV82_024751</name>
</gene>
<dbReference type="Proteomes" id="UP001164539">
    <property type="component" value="Chromosome 14"/>
</dbReference>
<comment type="caution">
    <text evidence="1">The sequence shown here is derived from an EMBL/GenBank/DDBJ whole genome shotgun (WGS) entry which is preliminary data.</text>
</comment>
<reference evidence="1 2" key="1">
    <citation type="journal article" date="2023" name="Science">
        <title>Complex scaffold remodeling in plant triterpene biosynthesis.</title>
        <authorList>
            <person name="De La Pena R."/>
            <person name="Hodgson H."/>
            <person name="Liu J.C."/>
            <person name="Stephenson M.J."/>
            <person name="Martin A.C."/>
            <person name="Owen C."/>
            <person name="Harkess A."/>
            <person name="Leebens-Mack J."/>
            <person name="Jimenez L.E."/>
            <person name="Osbourn A."/>
            <person name="Sattely E.S."/>
        </authorList>
    </citation>
    <scope>NUCLEOTIDE SEQUENCE [LARGE SCALE GENOMIC DNA]</scope>
    <source>
        <strain evidence="2">cv. JPN11</strain>
        <tissue evidence="1">Leaf</tissue>
    </source>
</reference>
<name>A0ACC1WRP7_MELAZ</name>
<evidence type="ECO:0000313" key="1">
    <source>
        <dbReference type="EMBL" id="KAJ4701517.1"/>
    </source>
</evidence>
<accession>A0ACC1WRP7</accession>
<proteinExistence type="predicted"/>
<sequence length="333" mass="38156">MEFSEHSFLEELLALRRDTWETIPTEMNQIFSAGSNWSYDCFDENPATFLPNSFCEGLSAPIEQDFNYNFNEVYCPLAEEFSAPQVTDSSMNTLDTPPFPIQEEIPLSMMEDEEPNTLAEDFQNLEMQTACKIEPINESPEFPVFNMGTCLERKNRSKKLDGQPSKNLMAERRRRKRLNDRLSMLRSIVPKISKMDRTSILADTIDYMKELLEKINNLQQEIETDSNHLNTSIFKDVKPNEVLVRNSPKFDVERRNSDTRIEICCAGKPGLLLSTVTTLESLGLEIQQCVISCFNDFSMQASCSEEMEHRAVLNCEDIKQALFKNAGYGGRCL</sequence>
<organism evidence="1 2">
    <name type="scientific">Melia azedarach</name>
    <name type="common">Chinaberry tree</name>
    <dbReference type="NCBI Taxonomy" id="155640"/>
    <lineage>
        <taxon>Eukaryota</taxon>
        <taxon>Viridiplantae</taxon>
        <taxon>Streptophyta</taxon>
        <taxon>Embryophyta</taxon>
        <taxon>Tracheophyta</taxon>
        <taxon>Spermatophyta</taxon>
        <taxon>Magnoliopsida</taxon>
        <taxon>eudicotyledons</taxon>
        <taxon>Gunneridae</taxon>
        <taxon>Pentapetalae</taxon>
        <taxon>rosids</taxon>
        <taxon>malvids</taxon>
        <taxon>Sapindales</taxon>
        <taxon>Meliaceae</taxon>
        <taxon>Melia</taxon>
    </lineage>
</organism>
<protein>
    <submittedName>
        <fullName evidence="1">Transcription factor bHLH93-like</fullName>
    </submittedName>
</protein>
<evidence type="ECO:0000313" key="2">
    <source>
        <dbReference type="Proteomes" id="UP001164539"/>
    </source>
</evidence>
<dbReference type="EMBL" id="CM051407">
    <property type="protein sequence ID" value="KAJ4701517.1"/>
    <property type="molecule type" value="Genomic_DNA"/>
</dbReference>
<keyword evidence="2" id="KW-1185">Reference proteome</keyword>